<dbReference type="Pfam" id="PF00294">
    <property type="entry name" value="PfkB"/>
    <property type="match status" value="1"/>
</dbReference>
<proteinExistence type="predicted"/>
<dbReference type="PANTHER" id="PTHR10584:SF166">
    <property type="entry name" value="RIBOKINASE"/>
    <property type="match status" value="1"/>
</dbReference>
<dbReference type="AlphaFoldDB" id="A0A497E5D7"/>
<dbReference type="PANTHER" id="PTHR10584">
    <property type="entry name" value="SUGAR KINASE"/>
    <property type="match status" value="1"/>
</dbReference>
<dbReference type="InterPro" id="IPR029056">
    <property type="entry name" value="Ribokinase-like"/>
</dbReference>
<dbReference type="Gene3D" id="3.40.1190.20">
    <property type="match status" value="1"/>
</dbReference>
<dbReference type="PROSITE" id="PS00584">
    <property type="entry name" value="PFKB_KINASES_2"/>
    <property type="match status" value="1"/>
</dbReference>
<dbReference type="CDD" id="cd01166">
    <property type="entry name" value="KdgK"/>
    <property type="match status" value="1"/>
</dbReference>
<feature type="domain" description="Carbohydrate kinase PfkB" evidence="3">
    <location>
        <begin position="1"/>
        <end position="298"/>
    </location>
</feature>
<dbReference type="EMBL" id="QMPZ01000012">
    <property type="protein sequence ID" value="RLE10289.1"/>
    <property type="molecule type" value="Genomic_DNA"/>
</dbReference>
<dbReference type="InterPro" id="IPR011611">
    <property type="entry name" value="PfkB_dom"/>
</dbReference>
<dbReference type="SUPFAM" id="SSF53613">
    <property type="entry name" value="Ribokinase-like"/>
    <property type="match status" value="1"/>
</dbReference>
<evidence type="ECO:0000256" key="2">
    <source>
        <dbReference type="ARBA" id="ARBA00022777"/>
    </source>
</evidence>
<gene>
    <name evidence="4" type="ORF">DRJ00_01890</name>
</gene>
<evidence type="ECO:0000256" key="1">
    <source>
        <dbReference type="ARBA" id="ARBA00022679"/>
    </source>
</evidence>
<reference evidence="4 5" key="1">
    <citation type="submission" date="2018-06" db="EMBL/GenBank/DDBJ databases">
        <title>Extensive metabolic versatility and redundancy in microbially diverse, dynamic hydrothermal sediments.</title>
        <authorList>
            <person name="Dombrowski N."/>
            <person name="Teske A."/>
            <person name="Baker B.J."/>
        </authorList>
    </citation>
    <scope>NUCLEOTIDE SEQUENCE [LARGE SCALE GENOMIC DNA]</scope>
    <source>
        <strain evidence="4">B47_G16</strain>
    </source>
</reference>
<organism evidence="4 5">
    <name type="scientific">Aerophobetes bacterium</name>
    <dbReference type="NCBI Taxonomy" id="2030807"/>
    <lineage>
        <taxon>Bacteria</taxon>
        <taxon>Candidatus Aerophobota</taxon>
    </lineage>
</organism>
<dbReference type="GO" id="GO:0016301">
    <property type="term" value="F:kinase activity"/>
    <property type="evidence" value="ECO:0007669"/>
    <property type="project" value="UniProtKB-KW"/>
</dbReference>
<evidence type="ECO:0000259" key="3">
    <source>
        <dbReference type="Pfam" id="PF00294"/>
    </source>
</evidence>
<protein>
    <recommendedName>
        <fullName evidence="3">Carbohydrate kinase PfkB domain-containing protein</fullName>
    </recommendedName>
</protein>
<evidence type="ECO:0000313" key="4">
    <source>
        <dbReference type="EMBL" id="RLE10289.1"/>
    </source>
</evidence>
<name>A0A497E5D7_UNCAE</name>
<accession>A0A497E5D7</accession>
<keyword evidence="2" id="KW-0418">Kinase</keyword>
<evidence type="ECO:0000313" key="5">
    <source>
        <dbReference type="Proteomes" id="UP000279422"/>
    </source>
</evidence>
<keyword evidence="1" id="KW-0808">Transferase</keyword>
<dbReference type="InterPro" id="IPR002173">
    <property type="entry name" value="Carboh/pur_kinase_PfkB_CS"/>
</dbReference>
<dbReference type="Proteomes" id="UP000279422">
    <property type="component" value="Unassembled WGS sequence"/>
</dbReference>
<comment type="caution">
    <text evidence="4">The sequence shown here is derived from an EMBL/GenBank/DDBJ whole genome shotgun (WGS) entry which is preliminary data.</text>
</comment>
<sequence length="313" mass="35212">MEKVCIIGNLNIDLIMGKFSELPQWGKEKVADILETRCAGQVGYIAKALASLGIKVSVIANLGDDHYGRLILEDLKKFGINIKGIKVLKDISTGITVALVNERGERAFLSYPGSMRYFTERDIEENWNLIEKAEYVVLNGYFLLPDLCFEGVKELFDKVRNLGKITVLDTGWDPADWPSAHISQIKEILSRTDIFLPNLDEARVLTGKDKVKDALRKLCFWSSGLVVIKMGEDGSIAIKDENIFYQGAFKTKILDTTGAGDTFNAGFLYGLMRGWNLDRVLKFANAFTSLHLCAQRGRYPTEEEVWSFIYKDS</sequence>